<accession>A0A225UMD2</accession>
<keyword evidence="1" id="KW-0695">RNA-directed DNA polymerase</keyword>
<dbReference type="EMBL" id="NBNE01014935">
    <property type="protein sequence ID" value="OWY94091.1"/>
    <property type="molecule type" value="Genomic_DNA"/>
</dbReference>
<keyword evidence="1" id="KW-0548">Nucleotidyltransferase</keyword>
<dbReference type="Proteomes" id="UP000198211">
    <property type="component" value="Unassembled WGS sequence"/>
</dbReference>
<organism evidence="1 2">
    <name type="scientific">Phytophthora megakarya</name>
    <dbReference type="NCBI Taxonomy" id="4795"/>
    <lineage>
        <taxon>Eukaryota</taxon>
        <taxon>Sar</taxon>
        <taxon>Stramenopiles</taxon>
        <taxon>Oomycota</taxon>
        <taxon>Peronosporomycetes</taxon>
        <taxon>Peronosporales</taxon>
        <taxon>Peronosporaceae</taxon>
        <taxon>Phytophthora</taxon>
    </lineage>
</organism>
<reference evidence="2" key="1">
    <citation type="submission" date="2017-03" db="EMBL/GenBank/DDBJ databases">
        <title>Phytopthora megakarya and P. palmivora, two closely related causual agents of cacao black pod achieved similar genome size and gene model numbers by different mechanisms.</title>
        <authorList>
            <person name="Ali S."/>
            <person name="Shao J."/>
            <person name="Larry D.J."/>
            <person name="Kronmiller B."/>
            <person name="Shen D."/>
            <person name="Strem M.D."/>
            <person name="Melnick R.L."/>
            <person name="Guiltinan M.J."/>
            <person name="Tyler B.M."/>
            <person name="Meinhardt L.W."/>
            <person name="Bailey B.A."/>
        </authorList>
    </citation>
    <scope>NUCLEOTIDE SEQUENCE [LARGE SCALE GENOMIC DNA]</scope>
    <source>
        <strain evidence="2">zdho120</strain>
    </source>
</reference>
<gene>
    <name evidence="1" type="ORF">PHMEG_00036279</name>
</gene>
<keyword evidence="1" id="KW-0808">Transferase</keyword>
<evidence type="ECO:0000313" key="1">
    <source>
        <dbReference type="EMBL" id="OWY94091.1"/>
    </source>
</evidence>
<evidence type="ECO:0000313" key="2">
    <source>
        <dbReference type="Proteomes" id="UP000198211"/>
    </source>
</evidence>
<comment type="caution">
    <text evidence="1">The sequence shown here is derived from an EMBL/GenBank/DDBJ whole genome shotgun (WGS) entry which is preliminary data.</text>
</comment>
<keyword evidence="2" id="KW-1185">Reference proteome</keyword>
<dbReference type="AlphaFoldDB" id="A0A225UMD2"/>
<protein>
    <submittedName>
        <fullName evidence="1">Reverse transcriptase</fullName>
    </submittedName>
</protein>
<dbReference type="GO" id="GO:0003964">
    <property type="term" value="F:RNA-directed DNA polymerase activity"/>
    <property type="evidence" value="ECO:0007669"/>
    <property type="project" value="UniProtKB-KW"/>
</dbReference>
<sequence>MERVTLHHIDRQANAHADRLANAALDRRRTKLECGAHVDGTSCTRTTMDVPTPAAPAMPMAHLRPGHRLIQTTQSTALLTSTTVRCTQRYE</sequence>
<proteinExistence type="predicted"/>
<name>A0A225UMD2_9STRA</name>